<gene>
    <name evidence="2" type="ORF">CWE15_09555</name>
</gene>
<evidence type="ECO:0000313" key="3">
    <source>
        <dbReference type="Proteomes" id="UP000286976"/>
    </source>
</evidence>
<dbReference type="InterPro" id="IPR029016">
    <property type="entry name" value="GAF-like_dom_sf"/>
</dbReference>
<evidence type="ECO:0000313" key="2">
    <source>
        <dbReference type="EMBL" id="RUO39404.1"/>
    </source>
</evidence>
<dbReference type="InterPro" id="IPR037522">
    <property type="entry name" value="HD_GYP_dom"/>
</dbReference>
<keyword evidence="2" id="KW-0378">Hydrolase</keyword>
<dbReference type="PANTHER" id="PTHR43155">
    <property type="entry name" value="CYCLIC DI-GMP PHOSPHODIESTERASE PA4108-RELATED"/>
    <property type="match status" value="1"/>
</dbReference>
<organism evidence="2 3">
    <name type="scientific">Aliidiomarina taiwanensis</name>
    <dbReference type="NCBI Taxonomy" id="946228"/>
    <lineage>
        <taxon>Bacteria</taxon>
        <taxon>Pseudomonadati</taxon>
        <taxon>Pseudomonadota</taxon>
        <taxon>Gammaproteobacteria</taxon>
        <taxon>Alteromonadales</taxon>
        <taxon>Idiomarinaceae</taxon>
        <taxon>Aliidiomarina</taxon>
    </lineage>
</organism>
<proteinExistence type="predicted"/>
<feature type="domain" description="HD-GYP" evidence="1">
    <location>
        <begin position="305"/>
        <end position="521"/>
    </location>
</feature>
<dbReference type="SUPFAM" id="SSF109604">
    <property type="entry name" value="HD-domain/PDEase-like"/>
    <property type="match status" value="2"/>
</dbReference>
<dbReference type="Pfam" id="PF01590">
    <property type="entry name" value="GAF"/>
    <property type="match status" value="1"/>
</dbReference>
<protein>
    <submittedName>
        <fullName evidence="2">Phosphohydrolase</fullName>
    </submittedName>
</protein>
<dbReference type="PANTHER" id="PTHR43155:SF2">
    <property type="entry name" value="CYCLIC DI-GMP PHOSPHODIESTERASE PA4108"/>
    <property type="match status" value="1"/>
</dbReference>
<keyword evidence="3" id="KW-1185">Reference proteome</keyword>
<dbReference type="Gene3D" id="1.10.3210.10">
    <property type="entry name" value="Hypothetical protein af1432"/>
    <property type="match status" value="2"/>
</dbReference>
<accession>A0A432X058</accession>
<dbReference type="SUPFAM" id="SSF55781">
    <property type="entry name" value="GAF domain-like"/>
    <property type="match status" value="1"/>
</dbReference>
<dbReference type="OrthoDB" id="9764808at2"/>
<reference evidence="2 3" key="1">
    <citation type="journal article" date="2011" name="Front. Microbiol.">
        <title>Genomic signatures of strain selection and enhancement in Bacillus atrophaeus var. globigii, a historical biowarfare simulant.</title>
        <authorList>
            <person name="Gibbons H.S."/>
            <person name="Broomall S.M."/>
            <person name="McNew L.A."/>
            <person name="Daligault H."/>
            <person name="Chapman C."/>
            <person name="Bruce D."/>
            <person name="Karavis M."/>
            <person name="Krepps M."/>
            <person name="McGregor P.A."/>
            <person name="Hong C."/>
            <person name="Park K.H."/>
            <person name="Akmal A."/>
            <person name="Feldman A."/>
            <person name="Lin J.S."/>
            <person name="Chang W.E."/>
            <person name="Higgs B.W."/>
            <person name="Demirev P."/>
            <person name="Lindquist J."/>
            <person name="Liem A."/>
            <person name="Fochler E."/>
            <person name="Read T.D."/>
            <person name="Tapia R."/>
            <person name="Johnson S."/>
            <person name="Bishop-Lilly K.A."/>
            <person name="Detter C."/>
            <person name="Han C."/>
            <person name="Sozhamannan S."/>
            <person name="Rosenzweig C.N."/>
            <person name="Skowronski E.W."/>
        </authorList>
    </citation>
    <scope>NUCLEOTIDE SEQUENCE [LARGE SCALE GENOMIC DNA]</scope>
    <source>
        <strain evidence="2 3">AIT1</strain>
    </source>
</reference>
<dbReference type="InterPro" id="IPR003018">
    <property type="entry name" value="GAF"/>
</dbReference>
<comment type="caution">
    <text evidence="2">The sequence shown here is derived from an EMBL/GenBank/DDBJ whole genome shotgun (WGS) entry which is preliminary data.</text>
</comment>
<sequence>MVQRVQRLNAIGIALSSEQDANVLLEDILSGARELTNADAGTLYIVEGAGPLASKHLRFALVQNDTLNIHYGGTGKPVGKTFSEIPLYLDEQPNERMVAAFSVLHNKAVSITDAYQEEGFDFQGTREFDKQTGYRSQSMLVIPLNNHDNEIIAAIQLLNKKDKAGNTIPFNDEDMELLSSLASQAAVALSNRQLIDDLHKLFESFTHVIATAIDAKSPQTGAHCRRVPDATLMLAQAASGSQYPGIEKFKMSKSDMYALEIAAWLHDCGKIVTPPHIVEKSTKLETISDRIALIEARIEVLLRQERIARLEAELAALKPGAVQSTEVETLQQKEAFWQQVLTFLRATNKGGEFLADEDIERLNTLSRYSYITLEGDEQPLITEDELENLSVRRGTLTDAERQIMNDHMVHTIQMLEKLPFPKHLKNVPEYAGGHHERMDGTGYPKGLRREEMSVPARIMGIADVFEALTAPERSYKQPMSLSQTLTIMGRMVENKHLDPDLFNLFVEKKVYLQYAEKHLQPEQIDQVDLSQLPGLSLRHA</sequence>
<dbReference type="SMART" id="SM00471">
    <property type="entry name" value="HDc"/>
    <property type="match status" value="1"/>
</dbReference>
<dbReference type="CDD" id="cd00077">
    <property type="entry name" value="HDc"/>
    <property type="match status" value="2"/>
</dbReference>
<dbReference type="InterPro" id="IPR003607">
    <property type="entry name" value="HD/PDEase_dom"/>
</dbReference>
<dbReference type="EMBL" id="PIPQ01000006">
    <property type="protein sequence ID" value="RUO39404.1"/>
    <property type="molecule type" value="Genomic_DNA"/>
</dbReference>
<dbReference type="PROSITE" id="PS51832">
    <property type="entry name" value="HD_GYP"/>
    <property type="match status" value="1"/>
</dbReference>
<dbReference type="Gene3D" id="3.30.450.40">
    <property type="match status" value="1"/>
</dbReference>
<dbReference type="GO" id="GO:0008081">
    <property type="term" value="F:phosphoric diester hydrolase activity"/>
    <property type="evidence" value="ECO:0007669"/>
    <property type="project" value="UniProtKB-ARBA"/>
</dbReference>
<dbReference type="Proteomes" id="UP000286976">
    <property type="component" value="Unassembled WGS sequence"/>
</dbReference>
<dbReference type="AlphaFoldDB" id="A0A432X058"/>
<dbReference type="Pfam" id="PF13487">
    <property type="entry name" value="HD_5"/>
    <property type="match status" value="1"/>
</dbReference>
<dbReference type="SMART" id="SM00065">
    <property type="entry name" value="GAF"/>
    <property type="match status" value="1"/>
</dbReference>
<evidence type="ECO:0000259" key="1">
    <source>
        <dbReference type="PROSITE" id="PS51832"/>
    </source>
</evidence>
<name>A0A432X058_9GAMM</name>